<evidence type="ECO:0008006" key="3">
    <source>
        <dbReference type="Google" id="ProtNLM"/>
    </source>
</evidence>
<comment type="caution">
    <text evidence="1">The sequence shown here is derived from an EMBL/GenBank/DDBJ whole genome shotgun (WGS) entry which is preliminary data.</text>
</comment>
<accession>A0A1F6N0R3</accession>
<organism evidence="1 2">
    <name type="scientific">Candidatus Magasanikbacteria bacterium RIFCSPLOWO2_01_FULL_40_15</name>
    <dbReference type="NCBI Taxonomy" id="1798686"/>
    <lineage>
        <taxon>Bacteria</taxon>
        <taxon>Candidatus Magasanikiibacteriota</taxon>
    </lineage>
</organism>
<dbReference type="AlphaFoldDB" id="A0A1F6N0R3"/>
<gene>
    <name evidence="1" type="ORF">A2983_01485</name>
</gene>
<dbReference type="EMBL" id="MFQH01000024">
    <property type="protein sequence ID" value="OGH77358.1"/>
    <property type="molecule type" value="Genomic_DNA"/>
</dbReference>
<evidence type="ECO:0000313" key="1">
    <source>
        <dbReference type="EMBL" id="OGH77358.1"/>
    </source>
</evidence>
<reference evidence="1 2" key="1">
    <citation type="journal article" date="2016" name="Nat. Commun.">
        <title>Thousands of microbial genomes shed light on interconnected biogeochemical processes in an aquifer system.</title>
        <authorList>
            <person name="Anantharaman K."/>
            <person name="Brown C.T."/>
            <person name="Hug L.A."/>
            <person name="Sharon I."/>
            <person name="Castelle C.J."/>
            <person name="Probst A.J."/>
            <person name="Thomas B.C."/>
            <person name="Singh A."/>
            <person name="Wilkins M.J."/>
            <person name="Karaoz U."/>
            <person name="Brodie E.L."/>
            <person name="Williams K.H."/>
            <person name="Hubbard S.S."/>
            <person name="Banfield J.F."/>
        </authorList>
    </citation>
    <scope>NUCLEOTIDE SEQUENCE [LARGE SCALE GENOMIC DNA]</scope>
</reference>
<dbReference type="InterPro" id="IPR038570">
    <property type="entry name" value="HicA_sf"/>
</dbReference>
<sequence length="79" mass="8930">MGGNNFNRLQCIRALTRIGFILNKNSSGSHDKFLSPILNSNPPFITVPRHNVIHCQKAILKELKKMGGEELLENFLKNL</sequence>
<dbReference type="Gene3D" id="3.30.920.30">
    <property type="entry name" value="Hypothetical protein"/>
    <property type="match status" value="1"/>
</dbReference>
<evidence type="ECO:0000313" key="2">
    <source>
        <dbReference type="Proteomes" id="UP000177040"/>
    </source>
</evidence>
<protein>
    <recommendedName>
        <fullName evidence="3">Addiction module toxin, HicA family</fullName>
    </recommendedName>
</protein>
<dbReference type="Proteomes" id="UP000177040">
    <property type="component" value="Unassembled WGS sequence"/>
</dbReference>
<proteinExistence type="predicted"/>
<name>A0A1F6N0R3_9BACT</name>